<dbReference type="InterPro" id="IPR037121">
    <property type="entry name" value="Ribosomal_bL25_C"/>
</dbReference>
<accession>A0A5M6I806</accession>
<organism evidence="8 9">
    <name type="scientific">Roseospira marina</name>
    <dbReference type="NCBI Taxonomy" id="140057"/>
    <lineage>
        <taxon>Bacteria</taxon>
        <taxon>Pseudomonadati</taxon>
        <taxon>Pseudomonadota</taxon>
        <taxon>Alphaproteobacteria</taxon>
        <taxon>Rhodospirillales</taxon>
        <taxon>Rhodospirillaceae</taxon>
        <taxon>Roseospira</taxon>
    </lineage>
</organism>
<keyword evidence="3 5" id="KW-0689">Ribosomal protein</keyword>
<dbReference type="CDD" id="cd00495">
    <property type="entry name" value="Ribosomal_L25_TL5_CTC"/>
    <property type="match status" value="1"/>
</dbReference>
<comment type="caution">
    <text evidence="8">The sequence shown here is derived from an EMBL/GenBank/DDBJ whole genome shotgun (WGS) entry which is preliminary data.</text>
</comment>
<reference evidence="8 9" key="1">
    <citation type="submission" date="2019-09" db="EMBL/GenBank/DDBJ databases">
        <title>Genome sequence of Roseospira marina, one of the more divergent members of the non-sulfur purple photosynthetic bacterial family, the Rhodospirillaceae.</title>
        <authorList>
            <person name="Meyer T."/>
            <person name="Kyndt J."/>
        </authorList>
    </citation>
    <scope>NUCLEOTIDE SEQUENCE [LARGE SCALE GENOMIC DNA]</scope>
    <source>
        <strain evidence="8 9">DSM 15113</strain>
    </source>
</reference>
<dbReference type="InterPro" id="IPR001021">
    <property type="entry name" value="Ribosomal_bL25_long"/>
</dbReference>
<dbReference type="InterPro" id="IPR020057">
    <property type="entry name" value="Ribosomal_bL25_b-dom"/>
</dbReference>
<feature type="domain" description="Large ribosomal subunit protein bL25 L25" evidence="6">
    <location>
        <begin position="10"/>
        <end position="94"/>
    </location>
</feature>
<dbReference type="PANTHER" id="PTHR33284">
    <property type="entry name" value="RIBOSOMAL PROTEIN L25/GLN-TRNA SYNTHETASE, ANTI-CODON-BINDING DOMAIN-CONTAINING PROTEIN"/>
    <property type="match status" value="1"/>
</dbReference>
<dbReference type="AlphaFoldDB" id="A0A5M6I806"/>
<dbReference type="HAMAP" id="MF_01334">
    <property type="entry name" value="Ribosomal_bL25_CTC"/>
    <property type="match status" value="1"/>
</dbReference>
<dbReference type="Proteomes" id="UP000324065">
    <property type="component" value="Unassembled WGS sequence"/>
</dbReference>
<dbReference type="SUPFAM" id="SSF50715">
    <property type="entry name" value="Ribosomal protein L25-like"/>
    <property type="match status" value="1"/>
</dbReference>
<name>A0A5M6I806_9PROT</name>
<evidence type="ECO:0000256" key="2">
    <source>
        <dbReference type="ARBA" id="ARBA00022884"/>
    </source>
</evidence>
<proteinExistence type="inferred from homology"/>
<evidence type="ECO:0000256" key="3">
    <source>
        <dbReference type="ARBA" id="ARBA00022980"/>
    </source>
</evidence>
<keyword evidence="4 5" id="KW-0687">Ribonucleoprotein</keyword>
<sequence length="204" mass="22229">MSDISTLPVQGRERAGKGAARAVRREGLVPGVIYGDKKEPVLIKMDPRPLWAELHKGGFYARQYSLDLNGETYRVMAQDVHFHAVSDAIMHIDFLRISATSRVTAEVPVRFLNEELCPGIKKGGVLNIVRHDVELVGTPDAMPDHLDVDLSGFDVGESIHFSAVTLPEGVHPTIADRDFTIATVTAPSGMRSEAAEDEGEAEEA</sequence>
<evidence type="ECO:0000259" key="7">
    <source>
        <dbReference type="Pfam" id="PF14693"/>
    </source>
</evidence>
<dbReference type="Gene3D" id="2.170.120.20">
    <property type="entry name" value="Ribosomal protein L25, beta domain"/>
    <property type="match status" value="1"/>
</dbReference>
<dbReference type="Gene3D" id="2.40.240.10">
    <property type="entry name" value="Ribosomal Protein L25, Chain P"/>
    <property type="match status" value="1"/>
</dbReference>
<dbReference type="NCBIfam" id="NF004128">
    <property type="entry name" value="PRK05618.1-2"/>
    <property type="match status" value="1"/>
</dbReference>
<feature type="domain" description="Large ribosomal subunit protein bL25 beta" evidence="7">
    <location>
        <begin position="103"/>
        <end position="187"/>
    </location>
</feature>
<dbReference type="GO" id="GO:0003735">
    <property type="term" value="F:structural constituent of ribosome"/>
    <property type="evidence" value="ECO:0007669"/>
    <property type="project" value="InterPro"/>
</dbReference>
<dbReference type="GO" id="GO:0008097">
    <property type="term" value="F:5S rRNA binding"/>
    <property type="evidence" value="ECO:0007669"/>
    <property type="project" value="InterPro"/>
</dbReference>
<comment type="subunit">
    <text evidence="5">Part of the 50S ribosomal subunit; part of the 5S rRNA/L5/L18/L25 subcomplex. Contacts the 5S rRNA. Binds to the 5S rRNA independently of L5 and L18.</text>
</comment>
<dbReference type="InterPro" id="IPR020056">
    <property type="entry name" value="Rbsml_bL25/Gln-tRNA_synth_N"/>
</dbReference>
<dbReference type="EMBL" id="VWPJ01000019">
    <property type="protein sequence ID" value="KAA5604321.1"/>
    <property type="molecule type" value="Genomic_DNA"/>
</dbReference>
<gene>
    <name evidence="5" type="primary">rplY</name>
    <name evidence="5" type="synonym">ctc</name>
    <name evidence="8" type="ORF">F1188_16645</name>
</gene>
<keyword evidence="1 5" id="KW-0699">rRNA-binding</keyword>
<evidence type="ECO:0000256" key="5">
    <source>
        <dbReference type="HAMAP-Rule" id="MF_01334"/>
    </source>
</evidence>
<evidence type="ECO:0000313" key="8">
    <source>
        <dbReference type="EMBL" id="KAA5604321.1"/>
    </source>
</evidence>
<dbReference type="RefSeq" id="WP_150063578.1">
    <property type="nucleotide sequence ID" value="NZ_JACHII010000018.1"/>
</dbReference>
<dbReference type="InterPro" id="IPR020930">
    <property type="entry name" value="Ribosomal_uL5_bac-type"/>
</dbReference>
<dbReference type="NCBIfam" id="TIGR00731">
    <property type="entry name" value="bL25_bact_ctc"/>
    <property type="match status" value="1"/>
</dbReference>
<evidence type="ECO:0000256" key="4">
    <source>
        <dbReference type="ARBA" id="ARBA00023274"/>
    </source>
</evidence>
<dbReference type="PANTHER" id="PTHR33284:SF1">
    <property type="entry name" value="RIBOSOMAL PROTEIN L25_GLN-TRNA SYNTHETASE, ANTI-CODON-BINDING DOMAIN-CONTAINING PROTEIN"/>
    <property type="match status" value="1"/>
</dbReference>
<evidence type="ECO:0000256" key="1">
    <source>
        <dbReference type="ARBA" id="ARBA00022730"/>
    </source>
</evidence>
<dbReference type="OrthoDB" id="9806411at2"/>
<dbReference type="InterPro" id="IPR029751">
    <property type="entry name" value="Ribosomal_L25_dom"/>
</dbReference>
<comment type="function">
    <text evidence="5">This is one of the proteins that binds to the 5S RNA in the ribosome where it forms part of the central protuberance.</text>
</comment>
<dbReference type="InterPro" id="IPR011035">
    <property type="entry name" value="Ribosomal_bL25/Gln-tRNA_synth"/>
</dbReference>
<dbReference type="Pfam" id="PF01386">
    <property type="entry name" value="Ribosomal_L25p"/>
    <property type="match status" value="1"/>
</dbReference>
<evidence type="ECO:0000313" key="9">
    <source>
        <dbReference type="Proteomes" id="UP000324065"/>
    </source>
</evidence>
<keyword evidence="9" id="KW-1185">Reference proteome</keyword>
<evidence type="ECO:0000259" key="6">
    <source>
        <dbReference type="Pfam" id="PF01386"/>
    </source>
</evidence>
<keyword evidence="2 5" id="KW-0694">RNA-binding</keyword>
<dbReference type="NCBIfam" id="NF004612">
    <property type="entry name" value="PRK05943.1"/>
    <property type="match status" value="1"/>
</dbReference>
<dbReference type="Pfam" id="PF14693">
    <property type="entry name" value="Ribosomal_TL5_C"/>
    <property type="match status" value="1"/>
</dbReference>
<comment type="similarity">
    <text evidence="5">Belongs to the bacterial ribosomal protein bL25 family. CTC subfamily.</text>
</comment>
<protein>
    <recommendedName>
        <fullName evidence="5">Large ribosomal subunit protein bL25</fullName>
    </recommendedName>
    <alternativeName>
        <fullName evidence="5">General stress protein CTC</fullName>
    </alternativeName>
</protein>
<dbReference type="GO" id="GO:0006412">
    <property type="term" value="P:translation"/>
    <property type="evidence" value="ECO:0007669"/>
    <property type="project" value="UniProtKB-UniRule"/>
</dbReference>
<dbReference type="GO" id="GO:0022625">
    <property type="term" value="C:cytosolic large ribosomal subunit"/>
    <property type="evidence" value="ECO:0007669"/>
    <property type="project" value="TreeGrafter"/>
</dbReference>